<dbReference type="InterPro" id="IPR037066">
    <property type="entry name" value="Plug_dom_sf"/>
</dbReference>
<evidence type="ECO:0000256" key="4">
    <source>
        <dbReference type="ARBA" id="ARBA00023237"/>
    </source>
</evidence>
<evidence type="ECO:0000256" key="1">
    <source>
        <dbReference type="ARBA" id="ARBA00004442"/>
    </source>
</evidence>
<feature type="domain" description="TonB-dependent receptor-like beta-barrel" evidence="6">
    <location>
        <begin position="409"/>
        <end position="867"/>
    </location>
</feature>
<comment type="similarity">
    <text evidence="2 5">Belongs to the TonB-dependent receptor family.</text>
</comment>
<dbReference type="AlphaFoldDB" id="A0A7X4GT10"/>
<keyword evidence="8" id="KW-0675">Receptor</keyword>
<dbReference type="PANTHER" id="PTHR40980">
    <property type="entry name" value="PLUG DOMAIN-CONTAINING PROTEIN"/>
    <property type="match status" value="1"/>
</dbReference>
<dbReference type="Pfam" id="PF00593">
    <property type="entry name" value="TonB_dep_Rec_b-barrel"/>
    <property type="match status" value="1"/>
</dbReference>
<dbReference type="SUPFAM" id="SSF56935">
    <property type="entry name" value="Porins"/>
    <property type="match status" value="1"/>
</dbReference>
<name>A0A7X4GT10_9BURK</name>
<dbReference type="EMBL" id="WWCK01000006">
    <property type="protein sequence ID" value="MYM69018.1"/>
    <property type="molecule type" value="Genomic_DNA"/>
</dbReference>
<evidence type="ECO:0000259" key="6">
    <source>
        <dbReference type="Pfam" id="PF00593"/>
    </source>
</evidence>
<dbReference type="Gene3D" id="2.40.170.20">
    <property type="entry name" value="TonB-dependent receptor, beta-barrel domain"/>
    <property type="match status" value="1"/>
</dbReference>
<dbReference type="Proteomes" id="UP000450012">
    <property type="component" value="Unassembled WGS sequence"/>
</dbReference>
<evidence type="ECO:0000259" key="7">
    <source>
        <dbReference type="Pfam" id="PF07715"/>
    </source>
</evidence>
<keyword evidence="5" id="KW-0798">TonB box</keyword>
<proteinExistence type="inferred from homology"/>
<dbReference type="GO" id="GO:0009279">
    <property type="term" value="C:cell outer membrane"/>
    <property type="evidence" value="ECO:0007669"/>
    <property type="project" value="UniProtKB-SubCell"/>
</dbReference>
<keyword evidence="4" id="KW-0998">Cell outer membrane</keyword>
<comment type="caution">
    <text evidence="8">The sequence shown here is derived from an EMBL/GenBank/DDBJ whole genome shotgun (WGS) entry which is preliminary data.</text>
</comment>
<reference evidence="8 9" key="1">
    <citation type="submission" date="2019-12" db="EMBL/GenBank/DDBJ databases">
        <title>Novel species isolated from a subtropical stream in China.</title>
        <authorList>
            <person name="Lu H."/>
        </authorList>
    </citation>
    <scope>NUCLEOTIDE SEQUENCE [LARGE SCALE GENOMIC DNA]</scope>
    <source>
        <strain evidence="8 9">FT55W</strain>
    </source>
</reference>
<keyword evidence="9" id="KW-1185">Reference proteome</keyword>
<feature type="domain" description="TonB-dependent receptor plug" evidence="7">
    <location>
        <begin position="44"/>
        <end position="160"/>
    </location>
</feature>
<sequence>MALACAVDAAAQDNTDAAVQENPAVVTITGIKRSYLKAIDSKLEHAGVADVVSANEVQGLPDVTAVETLRRVPGLAVLPTMDNEHPRDEAATPVIRGLGAAYNNVTIDGSPLASPGTPNGNLGSIGRGVRLDILPSSMISELVVAKTFSADQEPNAIGGAIDLKTRSAFERNGQPFFTIEGAAGRASGGGKPRSQDKLGDRLLTTGSFTFGPEQRYGMVVSANYQKLDTTTNTHMTTDTVFENFYDSKGNRLSGNDLGNGFAVPQQDKYWYVQDSRSRLGLTVKGEARPTDEISAFVTAGYYKFRDQMQRNENLIDPRNTAVVYNQTATSGTYPGGDVEVGYAQQDMTSITRMLQTGLDWKLAEDQVLALRANASRATYREPIQMIKFITNAAYGAPGKGGASVVATPEYGFSYDTSGLNHSFNVSPAAWNNLANYKLFYYRPDYARAATDHIANVRADYRHHFDRPGLGFAVGASYTRDKPSYNIYRNDLEPNNSQPALTLASVIGPSAPLMYHQNGLGLLTIDPQKAIAQIAALRAAGGLNTTDQANFSNQDNFEHRERTVGAYAQVSYNTEQWRTQFGVHQDSTRQDTTGRALVAGTWRALPTSSRYHFLLPSASATYQASAALDLRAAASQTIGRPTYDSYAARSSVNFVNPADLGNPNASGVTVTVGNPDIKPRLSTNLDLAANYKLPQSVGGLLSLAVFDKDIKDEIFNTSSLGYTYQGVTYPNAVVSKPVNAARADVKGVELGVTVNSLGWLHPVVKDIGFSANWTVLDGSMNVLKSDKSTRKLDRLVGQPDQAANFTLFYSSGGLELRGAYNYQGKALRSIVPDVAWQDLYWAARSQVDLHASYKIAKGITLFGQIQNVGARRLTSYAGPAQNLLKDTYSVPTVVWLGLRFTPDLR</sequence>
<evidence type="ECO:0000256" key="5">
    <source>
        <dbReference type="RuleBase" id="RU003357"/>
    </source>
</evidence>
<dbReference type="InterPro" id="IPR012910">
    <property type="entry name" value="Plug_dom"/>
</dbReference>
<gene>
    <name evidence="8" type="ORF">GTP45_19560</name>
</gene>
<accession>A0A7X4GT10</accession>
<evidence type="ECO:0000256" key="2">
    <source>
        <dbReference type="ARBA" id="ARBA00009810"/>
    </source>
</evidence>
<dbReference type="InterPro" id="IPR036942">
    <property type="entry name" value="Beta-barrel_TonB_sf"/>
</dbReference>
<evidence type="ECO:0000256" key="3">
    <source>
        <dbReference type="ARBA" id="ARBA00023136"/>
    </source>
</evidence>
<dbReference type="InterPro" id="IPR010104">
    <property type="entry name" value="TonB_rcpt_bac"/>
</dbReference>
<protein>
    <submittedName>
        <fullName evidence="8">TonB-dependent receptor</fullName>
    </submittedName>
</protein>
<dbReference type="NCBIfam" id="TIGR01782">
    <property type="entry name" value="TonB-Xanth-Caul"/>
    <property type="match status" value="1"/>
</dbReference>
<evidence type="ECO:0000313" key="9">
    <source>
        <dbReference type="Proteomes" id="UP000450012"/>
    </source>
</evidence>
<dbReference type="InterPro" id="IPR000531">
    <property type="entry name" value="Beta-barrel_TonB"/>
</dbReference>
<dbReference type="Pfam" id="PF07715">
    <property type="entry name" value="Plug"/>
    <property type="match status" value="1"/>
</dbReference>
<evidence type="ECO:0000313" key="8">
    <source>
        <dbReference type="EMBL" id="MYM69018.1"/>
    </source>
</evidence>
<keyword evidence="3 5" id="KW-0472">Membrane</keyword>
<organism evidence="8 9">
    <name type="scientific">Duganella rivi</name>
    <dbReference type="NCBI Taxonomy" id="2666083"/>
    <lineage>
        <taxon>Bacteria</taxon>
        <taxon>Pseudomonadati</taxon>
        <taxon>Pseudomonadota</taxon>
        <taxon>Betaproteobacteria</taxon>
        <taxon>Burkholderiales</taxon>
        <taxon>Oxalobacteraceae</taxon>
        <taxon>Telluria group</taxon>
        <taxon>Duganella</taxon>
    </lineage>
</organism>
<dbReference type="Gene3D" id="2.170.130.10">
    <property type="entry name" value="TonB-dependent receptor, plug domain"/>
    <property type="match status" value="1"/>
</dbReference>
<comment type="subcellular location">
    <subcellularLocation>
        <location evidence="1 5">Cell outer membrane</location>
    </subcellularLocation>
</comment>
<dbReference type="PANTHER" id="PTHR40980:SF4">
    <property type="entry name" value="TONB-DEPENDENT RECEPTOR-LIKE BETA-BARREL DOMAIN-CONTAINING PROTEIN"/>
    <property type="match status" value="1"/>
</dbReference>